<name>A0A7S1LNF2_ALECA</name>
<dbReference type="InterPro" id="IPR054559">
    <property type="entry name" value="PSMD12-CSN4-like_N"/>
</dbReference>
<sequence>MKTAGRVDEAVEEMLALEKKCRMASDGINTSKLICRVVKLYHEGGEWNKLREHIVMLAKKRGQLRRGITDMVHLAQGWLEGLDKEKKLELIGTLNEVTEGKIFLECERARLTAMLAAMKEAEGDTEEAANLLQEVQVEAFGAMEAREKTEYILNQMRLVLLKKDFVRTQIVSKKINPKLLEKDEFQDLKVTYYEYMVKYWLHEKKMLDACKCYLAIFNTPCVQADEEKWKKALTAHVLYLTLAAYDNEQDDMLNKLDQFEAKKLDKVPAYKQLIKIFLRKEIAAWPLAEEAEFKSHPVFQDTPHEGASARWDMLRKRIVQHNIKVVSEYYDEIHTARLCELIGLDDKATEAELSELVCAKFVSAKIDRPAGRIRFGERQTYTDRLNDWSDGITNMLDLVENTCHLIQKEQMVHAARSKLKPKK</sequence>
<accession>A0A7S1LNF2</accession>
<keyword evidence="2" id="KW-0647">Proteasome</keyword>
<reference evidence="4" key="1">
    <citation type="submission" date="2021-01" db="EMBL/GenBank/DDBJ databases">
        <authorList>
            <person name="Corre E."/>
            <person name="Pelletier E."/>
            <person name="Niang G."/>
            <person name="Scheremetjew M."/>
            <person name="Finn R."/>
            <person name="Kale V."/>
            <person name="Holt S."/>
            <person name="Cochrane G."/>
            <person name="Meng A."/>
            <person name="Brown T."/>
            <person name="Cohen L."/>
        </authorList>
    </citation>
    <scope>NUCLEOTIDE SEQUENCE</scope>
    <source>
        <strain evidence="4">OF101</strain>
    </source>
</reference>
<dbReference type="InterPro" id="IPR036388">
    <property type="entry name" value="WH-like_DNA-bd_sf"/>
</dbReference>
<dbReference type="PROSITE" id="PS50250">
    <property type="entry name" value="PCI"/>
    <property type="match status" value="1"/>
</dbReference>
<evidence type="ECO:0000256" key="1">
    <source>
        <dbReference type="ARBA" id="ARBA00006397"/>
    </source>
</evidence>
<dbReference type="SUPFAM" id="SSF46785">
    <property type="entry name" value="Winged helix' DNA-binding domain"/>
    <property type="match status" value="1"/>
</dbReference>
<dbReference type="Pfam" id="PF01399">
    <property type="entry name" value="PCI"/>
    <property type="match status" value="1"/>
</dbReference>
<proteinExistence type="inferred from homology"/>
<dbReference type="GO" id="GO:0005737">
    <property type="term" value="C:cytoplasm"/>
    <property type="evidence" value="ECO:0007669"/>
    <property type="project" value="TreeGrafter"/>
</dbReference>
<protein>
    <recommendedName>
        <fullName evidence="3">PCI domain-containing protein</fullName>
    </recommendedName>
</protein>
<dbReference type="PANTHER" id="PTHR10855">
    <property type="entry name" value="26S PROTEASOME NON-ATPASE REGULATORY SUBUNIT 12/COP9 SIGNALOSOME COMPLEX SUBUNIT 4"/>
    <property type="match status" value="1"/>
</dbReference>
<evidence type="ECO:0000256" key="2">
    <source>
        <dbReference type="ARBA" id="ARBA00022942"/>
    </source>
</evidence>
<dbReference type="Gene3D" id="1.10.10.10">
    <property type="entry name" value="Winged helix-like DNA-binding domain superfamily/Winged helix DNA-binding domain"/>
    <property type="match status" value="1"/>
</dbReference>
<dbReference type="EMBL" id="HBGE01018826">
    <property type="protein sequence ID" value="CAD9108704.1"/>
    <property type="molecule type" value="Transcribed_RNA"/>
</dbReference>
<dbReference type="InterPro" id="IPR036390">
    <property type="entry name" value="WH_DNA-bd_sf"/>
</dbReference>
<dbReference type="AlphaFoldDB" id="A0A7S1LNF2"/>
<dbReference type="InterPro" id="IPR000717">
    <property type="entry name" value="PCI_dom"/>
</dbReference>
<dbReference type="PANTHER" id="PTHR10855:SF1">
    <property type="entry name" value="26S PROTEASOME NON-ATPASE REGULATORY SUBUNIT 12"/>
    <property type="match status" value="1"/>
</dbReference>
<gene>
    <name evidence="4" type="ORF">ACAT0790_LOCUS11240</name>
</gene>
<dbReference type="InterPro" id="IPR040896">
    <property type="entry name" value="RPN5_C"/>
</dbReference>
<dbReference type="InterPro" id="IPR040134">
    <property type="entry name" value="PSMD12/CSN4"/>
</dbReference>
<dbReference type="Pfam" id="PF18098">
    <property type="entry name" value="RPN5_C"/>
    <property type="match status" value="1"/>
</dbReference>
<dbReference type="GO" id="GO:0008541">
    <property type="term" value="C:proteasome regulatory particle, lid subcomplex"/>
    <property type="evidence" value="ECO:0007669"/>
    <property type="project" value="TreeGrafter"/>
</dbReference>
<feature type="domain" description="PCI" evidence="3">
    <location>
        <begin position="205"/>
        <end position="380"/>
    </location>
</feature>
<organism evidence="4">
    <name type="scientific">Alexandrium catenella</name>
    <name type="common">Red tide dinoflagellate</name>
    <name type="synonym">Gonyaulax catenella</name>
    <dbReference type="NCBI Taxonomy" id="2925"/>
    <lineage>
        <taxon>Eukaryota</taxon>
        <taxon>Sar</taxon>
        <taxon>Alveolata</taxon>
        <taxon>Dinophyceae</taxon>
        <taxon>Gonyaulacales</taxon>
        <taxon>Pyrocystaceae</taxon>
        <taxon>Alexandrium</taxon>
    </lineage>
</organism>
<comment type="similarity">
    <text evidence="1">Belongs to the proteasome subunit p55 family.</text>
</comment>
<dbReference type="Pfam" id="PF22241">
    <property type="entry name" value="PSMD12-CSN4_N"/>
    <property type="match status" value="1"/>
</dbReference>
<evidence type="ECO:0000259" key="3">
    <source>
        <dbReference type="PROSITE" id="PS50250"/>
    </source>
</evidence>
<dbReference type="GO" id="GO:0005634">
    <property type="term" value="C:nucleus"/>
    <property type="evidence" value="ECO:0007669"/>
    <property type="project" value="UniProtKB-ARBA"/>
</dbReference>
<dbReference type="FunFam" id="1.10.10.10:FF:000070">
    <property type="entry name" value="26S proteasome non-ATPase regulatory subunit 12"/>
    <property type="match status" value="1"/>
</dbReference>
<evidence type="ECO:0000313" key="4">
    <source>
        <dbReference type="EMBL" id="CAD9108704.1"/>
    </source>
</evidence>
<dbReference type="SMART" id="SM00088">
    <property type="entry name" value="PINT"/>
    <property type="match status" value="1"/>
</dbReference>